<name>A0A3S9VNN1_9BACT</name>
<dbReference type="KEGG" id="buy:D8S85_00275"/>
<keyword evidence="4" id="KW-0676">Redox-active center</keyword>
<dbReference type="Proteomes" id="UP000270673">
    <property type="component" value="Chromosome"/>
</dbReference>
<reference evidence="6 7" key="1">
    <citation type="submission" date="2018-10" db="EMBL/GenBank/DDBJ databases">
        <title>Butyricimonas faecalis sp. nov., isolated from human faeces and emended description of the genus Butyricimonas.</title>
        <authorList>
            <person name="Le Roy T."/>
            <person name="Van der Smissen P."/>
            <person name="Paquot A."/>
            <person name="Delzenne N."/>
            <person name="Muccioli G."/>
            <person name="Collet J.-F."/>
            <person name="Cani P.D."/>
        </authorList>
    </citation>
    <scope>NUCLEOTIDE SEQUENCE [LARGE SCALE GENOMIC DNA]</scope>
    <source>
        <strain evidence="6 7">H184</strain>
    </source>
</reference>
<dbReference type="Gene3D" id="3.40.30.10">
    <property type="entry name" value="Glutaredoxin"/>
    <property type="match status" value="1"/>
</dbReference>
<dbReference type="GO" id="GO:0017004">
    <property type="term" value="P:cytochrome complex assembly"/>
    <property type="evidence" value="ECO:0007669"/>
    <property type="project" value="UniProtKB-KW"/>
</dbReference>
<organism evidence="6 7">
    <name type="scientific">Butyricimonas faecalis</name>
    <dbReference type="NCBI Taxonomy" id="2093856"/>
    <lineage>
        <taxon>Bacteria</taxon>
        <taxon>Pseudomonadati</taxon>
        <taxon>Bacteroidota</taxon>
        <taxon>Bacteroidia</taxon>
        <taxon>Bacteroidales</taxon>
        <taxon>Odoribacteraceae</taxon>
        <taxon>Butyricimonas</taxon>
    </lineage>
</organism>
<evidence type="ECO:0000313" key="7">
    <source>
        <dbReference type="Proteomes" id="UP000270673"/>
    </source>
</evidence>
<gene>
    <name evidence="6" type="ORF">D8S85_00275</name>
</gene>
<keyword evidence="3" id="KW-1015">Disulfide bond</keyword>
<dbReference type="EMBL" id="CP032819">
    <property type="protein sequence ID" value="AZS28137.1"/>
    <property type="molecule type" value="Genomic_DNA"/>
</dbReference>
<evidence type="ECO:0000259" key="5">
    <source>
        <dbReference type="PROSITE" id="PS51352"/>
    </source>
</evidence>
<protein>
    <submittedName>
        <fullName evidence="6">TlpA family protein disulfide reductase</fullName>
    </submittedName>
</protein>
<dbReference type="GO" id="GO:0016491">
    <property type="term" value="F:oxidoreductase activity"/>
    <property type="evidence" value="ECO:0007669"/>
    <property type="project" value="InterPro"/>
</dbReference>
<dbReference type="PANTHER" id="PTHR42852:SF6">
    <property type="entry name" value="THIOL:DISULFIDE INTERCHANGE PROTEIN DSBE"/>
    <property type="match status" value="1"/>
</dbReference>
<evidence type="ECO:0000256" key="2">
    <source>
        <dbReference type="ARBA" id="ARBA00022748"/>
    </source>
</evidence>
<proteinExistence type="predicted"/>
<evidence type="ECO:0000256" key="4">
    <source>
        <dbReference type="ARBA" id="ARBA00023284"/>
    </source>
</evidence>
<dbReference type="AlphaFoldDB" id="A0A3S9VNN1"/>
<accession>A0A3S9VNN1</accession>
<dbReference type="InterPro" id="IPR013766">
    <property type="entry name" value="Thioredoxin_domain"/>
</dbReference>
<dbReference type="Pfam" id="PF08534">
    <property type="entry name" value="Redoxin"/>
    <property type="match status" value="1"/>
</dbReference>
<keyword evidence="7" id="KW-1185">Reference proteome</keyword>
<sequence length="454" mass="52369">MRGSLCCLLLTLFAWGCGPEEGKKVELKDLMFKCVITNPVEDEVIRVSINGKEQVFEVPENGVVEIKASRIAPQYSEVMYGRKVYPVYLVGGEPMEMAFDGNEDNWNRKFSGGAKAINDYLSSSISLFESSYFSDNEEKLSENTKKLLEKNWKNLERKGLPEDFVAVEKERLRYEAYGSWYSYRMNHRWMTGDETFEPGEAYYKTLRELAKERKNLVGMMAYYNYVRRSIATLVSKGVEELSPNDLIRREVKYIVENYKDSILVEELMHDFVYEYILEYGLKGQEDLVELYKKNVKSAAKLMLFEQMCNTWLSLCPGTPSPVFNLPDANGKMMSLEAMRGKFVYIDLWASWCGPCHREIPFLKRLEKKFAGKNIVFVGISCDTDKEAWLKAMQNEGLDGIQLYMGDDLVFAKAYMVSNLPRFILVDPEGNIVEAYMTAPSNPETEERLQKLFLI</sequence>
<feature type="domain" description="Thioredoxin" evidence="5">
    <location>
        <begin position="314"/>
        <end position="453"/>
    </location>
</feature>
<keyword evidence="2" id="KW-0201">Cytochrome c-type biogenesis</keyword>
<evidence type="ECO:0000256" key="1">
    <source>
        <dbReference type="ARBA" id="ARBA00004196"/>
    </source>
</evidence>
<dbReference type="PROSITE" id="PS51352">
    <property type="entry name" value="THIOREDOXIN_2"/>
    <property type="match status" value="1"/>
</dbReference>
<dbReference type="RefSeq" id="WP_106624311.1">
    <property type="nucleotide sequence ID" value="NZ_CP032819.1"/>
</dbReference>
<evidence type="ECO:0000313" key="6">
    <source>
        <dbReference type="EMBL" id="AZS28137.1"/>
    </source>
</evidence>
<dbReference type="OrthoDB" id="423012at2"/>
<dbReference type="InterPro" id="IPR013740">
    <property type="entry name" value="Redoxin"/>
</dbReference>
<dbReference type="GO" id="GO:0030313">
    <property type="term" value="C:cell envelope"/>
    <property type="evidence" value="ECO:0007669"/>
    <property type="project" value="UniProtKB-SubCell"/>
</dbReference>
<dbReference type="CDD" id="cd02966">
    <property type="entry name" value="TlpA_like_family"/>
    <property type="match status" value="1"/>
</dbReference>
<dbReference type="SUPFAM" id="SSF52833">
    <property type="entry name" value="Thioredoxin-like"/>
    <property type="match status" value="1"/>
</dbReference>
<evidence type="ECO:0000256" key="3">
    <source>
        <dbReference type="ARBA" id="ARBA00023157"/>
    </source>
</evidence>
<dbReference type="PANTHER" id="PTHR42852">
    <property type="entry name" value="THIOL:DISULFIDE INTERCHANGE PROTEIN DSBE"/>
    <property type="match status" value="1"/>
</dbReference>
<dbReference type="InterPro" id="IPR050553">
    <property type="entry name" value="Thioredoxin_ResA/DsbE_sf"/>
</dbReference>
<dbReference type="InterPro" id="IPR036249">
    <property type="entry name" value="Thioredoxin-like_sf"/>
</dbReference>
<comment type="subcellular location">
    <subcellularLocation>
        <location evidence="1">Cell envelope</location>
    </subcellularLocation>
</comment>